<evidence type="ECO:0000256" key="1">
    <source>
        <dbReference type="ARBA" id="ARBA00022801"/>
    </source>
</evidence>
<evidence type="ECO:0000259" key="2">
    <source>
        <dbReference type="Pfam" id="PF12146"/>
    </source>
</evidence>
<accession>A0ABU3B6X7</accession>
<sequence length="302" mass="32172">MTETAFNRDDVAFASHGVTCRAWHYRPAVTEPAPVIVMAHGLAGTRDAGLEPYAERFAAAGLNVLLFDYRHFGASDGEPRQLLQVGRQLDDWRAAIAFARSLAGVDGERVALWGSSFSGGHVISLAAEDAGIAAIAAQGPMMDGLAATLAMARYAGIGHVARLAGNGLVDQLRGLAGRAPVTVPVIAAPGEFAAMSSHDALSGYSAITPDNWRNEMTARMALTLAAYRPVTRARRVRCPALIQICTRDSVAPAEAARRTAARLGGPVTTHEYDIGHFDIYVGADFERAVADQLTFWRTTLLT</sequence>
<dbReference type="RefSeq" id="WP_311658278.1">
    <property type="nucleotide sequence ID" value="NZ_JAVRHY010000005.1"/>
</dbReference>
<dbReference type="PANTHER" id="PTHR22946">
    <property type="entry name" value="DIENELACTONE HYDROLASE DOMAIN-CONTAINING PROTEIN-RELATED"/>
    <property type="match status" value="1"/>
</dbReference>
<dbReference type="Proteomes" id="UP001259982">
    <property type="component" value="Unassembled WGS sequence"/>
</dbReference>
<organism evidence="3 4">
    <name type="scientific">Spectribacter acetivorans</name>
    <dbReference type="NCBI Taxonomy" id="3075603"/>
    <lineage>
        <taxon>Bacteria</taxon>
        <taxon>Pseudomonadati</taxon>
        <taxon>Pseudomonadota</taxon>
        <taxon>Gammaproteobacteria</taxon>
        <taxon>Salinisphaerales</taxon>
        <taxon>Salinisphaeraceae</taxon>
        <taxon>Spectribacter</taxon>
    </lineage>
</organism>
<gene>
    <name evidence="3" type="ORF">RM531_06920</name>
</gene>
<dbReference type="Gene3D" id="3.40.50.1820">
    <property type="entry name" value="alpha/beta hydrolase"/>
    <property type="match status" value="1"/>
</dbReference>
<dbReference type="InterPro" id="IPR050261">
    <property type="entry name" value="FrsA_esterase"/>
</dbReference>
<dbReference type="InterPro" id="IPR022742">
    <property type="entry name" value="Hydrolase_4"/>
</dbReference>
<dbReference type="Pfam" id="PF12146">
    <property type="entry name" value="Hydrolase_4"/>
    <property type="match status" value="1"/>
</dbReference>
<protein>
    <submittedName>
        <fullName evidence="3">Alpha/beta fold hydrolase</fullName>
    </submittedName>
</protein>
<dbReference type="GO" id="GO:0016787">
    <property type="term" value="F:hydrolase activity"/>
    <property type="evidence" value="ECO:0007669"/>
    <property type="project" value="UniProtKB-KW"/>
</dbReference>
<dbReference type="PANTHER" id="PTHR22946:SF9">
    <property type="entry name" value="POLYKETIDE TRANSFERASE AF380"/>
    <property type="match status" value="1"/>
</dbReference>
<dbReference type="SUPFAM" id="SSF53474">
    <property type="entry name" value="alpha/beta-Hydrolases"/>
    <property type="match status" value="1"/>
</dbReference>
<keyword evidence="1 3" id="KW-0378">Hydrolase</keyword>
<dbReference type="InterPro" id="IPR029058">
    <property type="entry name" value="AB_hydrolase_fold"/>
</dbReference>
<name>A0ABU3B6X7_9GAMM</name>
<proteinExistence type="predicted"/>
<reference evidence="3 4" key="1">
    <citation type="submission" date="2023-09" db="EMBL/GenBank/DDBJ databases">
        <authorList>
            <person name="Rey-Velasco X."/>
        </authorList>
    </citation>
    <scope>NUCLEOTIDE SEQUENCE [LARGE SCALE GENOMIC DNA]</scope>
    <source>
        <strain evidence="3 4">P385</strain>
    </source>
</reference>
<dbReference type="EMBL" id="JAVRHY010000005">
    <property type="protein sequence ID" value="MDT0618201.1"/>
    <property type="molecule type" value="Genomic_DNA"/>
</dbReference>
<comment type="caution">
    <text evidence="3">The sequence shown here is derived from an EMBL/GenBank/DDBJ whole genome shotgun (WGS) entry which is preliminary data.</text>
</comment>
<keyword evidence="4" id="KW-1185">Reference proteome</keyword>
<feature type="domain" description="Serine aminopeptidase S33" evidence="2">
    <location>
        <begin position="31"/>
        <end position="272"/>
    </location>
</feature>
<evidence type="ECO:0000313" key="4">
    <source>
        <dbReference type="Proteomes" id="UP001259982"/>
    </source>
</evidence>
<evidence type="ECO:0000313" key="3">
    <source>
        <dbReference type="EMBL" id="MDT0618201.1"/>
    </source>
</evidence>